<dbReference type="STRING" id="989370.AOQ71_13315"/>
<evidence type="ECO:0000313" key="3">
    <source>
        <dbReference type="Proteomes" id="UP000051936"/>
    </source>
</evidence>
<sequence length="75" mass="8433">MHPNQTVAPRSEEDLLTEGEAARLRRQSVRTLQAERLRGVGCTYVKLGRSVRYRRADVLAYIEANLHPAAKAVSE</sequence>
<comment type="caution">
    <text evidence="2">The sequence shown here is derived from an EMBL/GenBank/DDBJ whole genome shotgun (WGS) entry which is preliminary data.</text>
</comment>
<name>A0A0R3E397_9BRAD</name>
<feature type="domain" description="Helix-turn-helix" evidence="1">
    <location>
        <begin position="15"/>
        <end position="65"/>
    </location>
</feature>
<dbReference type="InterPro" id="IPR009061">
    <property type="entry name" value="DNA-bd_dom_put_sf"/>
</dbReference>
<dbReference type="OrthoDB" id="7068969at2"/>
<keyword evidence="3" id="KW-1185">Reference proteome</keyword>
<reference evidence="2 3" key="1">
    <citation type="submission" date="2015-09" db="EMBL/GenBank/DDBJ databases">
        <title>Draft Genome Sequence of Bradyrhizobium manausense Strain BR 3351T, a Novel Symbiotic Nitrogen-Fixing Alphaproteobacterium Isolated from Brazilian Amazon Rain Forest.</title>
        <authorList>
            <person name="De Araujo J.L."/>
            <person name="Zilli J.E."/>
        </authorList>
    </citation>
    <scope>NUCLEOTIDE SEQUENCE [LARGE SCALE GENOMIC DNA]</scope>
    <source>
        <strain evidence="2 3">BR3351</strain>
    </source>
</reference>
<evidence type="ECO:0000313" key="2">
    <source>
        <dbReference type="EMBL" id="KRQ14252.1"/>
    </source>
</evidence>
<proteinExistence type="predicted"/>
<dbReference type="EMBL" id="LJYG01000049">
    <property type="protein sequence ID" value="KRQ14252.1"/>
    <property type="molecule type" value="Genomic_DNA"/>
</dbReference>
<dbReference type="InterPro" id="IPR041657">
    <property type="entry name" value="HTH_17"/>
</dbReference>
<dbReference type="AlphaFoldDB" id="A0A0R3E397"/>
<dbReference type="SUPFAM" id="SSF46955">
    <property type="entry name" value="Putative DNA-binding domain"/>
    <property type="match status" value="1"/>
</dbReference>
<protein>
    <recommendedName>
        <fullName evidence="1">Helix-turn-helix domain-containing protein</fullName>
    </recommendedName>
</protein>
<evidence type="ECO:0000259" key="1">
    <source>
        <dbReference type="Pfam" id="PF12728"/>
    </source>
</evidence>
<gene>
    <name evidence="2" type="ORF">AOQ71_13315</name>
</gene>
<dbReference type="RefSeq" id="WP_057747044.1">
    <property type="nucleotide sequence ID" value="NZ_LJYG01000049.1"/>
</dbReference>
<dbReference type="Pfam" id="PF12728">
    <property type="entry name" value="HTH_17"/>
    <property type="match status" value="1"/>
</dbReference>
<accession>A0A0R3E397</accession>
<dbReference type="Proteomes" id="UP000051936">
    <property type="component" value="Unassembled WGS sequence"/>
</dbReference>
<organism evidence="2 3">
    <name type="scientific">Bradyrhizobium manausense</name>
    <dbReference type="NCBI Taxonomy" id="989370"/>
    <lineage>
        <taxon>Bacteria</taxon>
        <taxon>Pseudomonadati</taxon>
        <taxon>Pseudomonadota</taxon>
        <taxon>Alphaproteobacteria</taxon>
        <taxon>Hyphomicrobiales</taxon>
        <taxon>Nitrobacteraceae</taxon>
        <taxon>Bradyrhizobium</taxon>
    </lineage>
</organism>